<evidence type="ECO:0008006" key="3">
    <source>
        <dbReference type="Google" id="ProtNLM"/>
    </source>
</evidence>
<dbReference type="Proteomes" id="UP000830639">
    <property type="component" value="Chromosome"/>
</dbReference>
<evidence type="ECO:0000313" key="2">
    <source>
        <dbReference type="Proteomes" id="UP000830639"/>
    </source>
</evidence>
<gene>
    <name evidence="1" type="ORF">MY490_12620</name>
</gene>
<protein>
    <recommendedName>
        <fullName evidence="3">SH3b domain-containing protein</fullName>
    </recommendedName>
</protein>
<dbReference type="RefSeq" id="WP_248266038.1">
    <property type="nucleotide sequence ID" value="NZ_CP096034.1"/>
</dbReference>
<name>A0ABY4JFS2_9BACI</name>
<proteinExistence type="predicted"/>
<reference evidence="1 2" key="1">
    <citation type="submission" date="2022-04" db="EMBL/GenBank/DDBJ databases">
        <title>Mechanism of arsenic methylation and mitigation arsenic toxicity by Bacillus sp. LH14 from an Arsenic-Contaminated Paddy Soil.</title>
        <authorList>
            <person name="Wang D."/>
        </authorList>
    </citation>
    <scope>NUCLEOTIDE SEQUENCE [LARGE SCALE GENOMIC DNA]</scope>
    <source>
        <strain evidence="1 2">LH14</strain>
    </source>
</reference>
<keyword evidence="2" id="KW-1185">Reference proteome</keyword>
<organism evidence="1 2">
    <name type="scientific">Gottfriedia acidiceleris</name>
    <dbReference type="NCBI Taxonomy" id="371036"/>
    <lineage>
        <taxon>Bacteria</taxon>
        <taxon>Bacillati</taxon>
        <taxon>Bacillota</taxon>
        <taxon>Bacilli</taxon>
        <taxon>Bacillales</taxon>
        <taxon>Bacillaceae</taxon>
        <taxon>Gottfriedia</taxon>
    </lineage>
</organism>
<sequence>MSLNIKLRTTFLILVCFLVGLFGLYLPKEVYATSTDNIEFTKTEHDISFNWLEKPNQEGLSYELQRDNEVIATIDYGVSFKVDDRRLDSNTTYNYKIYEITADGRSLIYNTDISTVKDTTPPTITLESTVNPSELNFDGNGLLFKDGVAKQVFTNDSINEDGLYTLVVRDDNGEEVSKSFIIDHTPPGHAELIKVNEKGDYAYLTVKRPNDPDFEKMEIYSGGIKTIPNLLKVITKDEFNLDGTYMYLQNFYNLTKGPETLNIMSYDTYGNRDFSSVPNWQSGDPENLPGAFFEIKQSSPIFFTSPRIKSVQQVEGGFSITLEIPAGTSWGYLRSNKGYSDFTFNKIPTTTITQVVKFPIKNPETNTITPIGEKENVKYEVALSGFVNEPVKTQVKSKTIYGSFNYIENNYRLISPKFLDITKTSGAVLYSDKYLKKYVKKAPKNMRFIVIREDKTYVKIANGANVYYVKKSDVKITSGINQKKTTTAEIPLKLTKSTSSRSIKVISKNKQVIVLQKFTGWNYVNVDGNLGYVESKYLK</sequence>
<dbReference type="EMBL" id="CP096034">
    <property type="protein sequence ID" value="UPM52676.1"/>
    <property type="molecule type" value="Genomic_DNA"/>
</dbReference>
<dbReference type="Gene3D" id="2.30.30.40">
    <property type="entry name" value="SH3 Domains"/>
    <property type="match status" value="1"/>
</dbReference>
<evidence type="ECO:0000313" key="1">
    <source>
        <dbReference type="EMBL" id="UPM52676.1"/>
    </source>
</evidence>
<accession>A0ABY4JFS2</accession>